<dbReference type="Proteomes" id="UP000693970">
    <property type="component" value="Unassembled WGS sequence"/>
</dbReference>
<name>A0A9K3KXP5_9STRA</name>
<evidence type="ECO:0000256" key="3">
    <source>
        <dbReference type="ARBA" id="ARBA00022723"/>
    </source>
</evidence>
<dbReference type="OrthoDB" id="1470350at2759"/>
<proteinExistence type="inferred from homology"/>
<comment type="similarity">
    <text evidence="1">Belongs to the cytochrome P450 family.</text>
</comment>
<sequence length="750" mass="84780">MRFTYATLLAFLMASFAHLETIAFVPNRNAFSTPTRSFQVSRLDDQETIGTLDDDSEKDITENPLYPRSKIPNRLRIAGKGIPGRNDKIQLVDTSTYEAALIERWEQNPDRQKGFDWEIEKARRYFAGLRMRDDGTWVKQPSFFEFLVSKHRINSGAVNGPSPVNLLDVFVLFSVNLLASIGFGPALGMAAVPNAVIQKYEGSFFSFIKGVLGGDLQTLAGGPLFLLLNKYFLEYGPIFNLAFGPKAFLVISDPVMSRHILRTATTDQYCKGMLAEILEPIMGKGLIPADPATWRVRRRAIVPGFHKKWLNRMVSLFNERAEILSNDLKMKEGKVVDMEERFCSVTLDIIGKAVFNYDFGSVTNESPIVKAVYRVLREAEHRSSSFIPYWNLPYADQWMGGQVEFRRDMTMLDDILADLINEAVSTRREASVEELEERDNADDPSLLRFLVDMRGEDLSSMTLRDDLMTMLIAGHETTAAMLTWTLFELARGDPGLFREVQHEVRTVLKGKDQPDYDDLLAMKKLRYSLIEGLRLYPEPPLLIRRARTEDTLPQGSSKMGEGIKVLRGTDIFISTWNLHRSPDLWENPEKFDPTRWDRPFKNPSVKGWEGYDPNKVTGLYPNEVATDFAFLPFGGGQRKCVGDQFAVMEAAVTLSVLLKNFDFIFEGSPDDVGMKTGATIHTMNGLKMRPKVVSDDDEIPPSDGWWEKQHLKRGLSASGRPVQSKEDVATQNLPKKPRPDDPGMSACPMH</sequence>
<dbReference type="PANTHER" id="PTHR24291">
    <property type="entry name" value="CYTOCHROME P450 FAMILY 4"/>
    <property type="match status" value="1"/>
</dbReference>
<dbReference type="Pfam" id="PF00067">
    <property type="entry name" value="p450"/>
    <property type="match status" value="1"/>
</dbReference>
<accession>A0A9K3KXP5</accession>
<reference evidence="9" key="1">
    <citation type="journal article" date="2021" name="Sci. Rep.">
        <title>Diploid genomic architecture of Nitzschia inconspicua, an elite biomass production diatom.</title>
        <authorList>
            <person name="Oliver A."/>
            <person name="Podell S."/>
            <person name="Pinowska A."/>
            <person name="Traller J.C."/>
            <person name="Smith S.R."/>
            <person name="McClure R."/>
            <person name="Beliaev A."/>
            <person name="Bohutskyi P."/>
            <person name="Hill E.A."/>
            <person name="Rabines A."/>
            <person name="Zheng H."/>
            <person name="Allen L.Z."/>
            <person name="Kuo A."/>
            <person name="Grigoriev I.V."/>
            <person name="Allen A.E."/>
            <person name="Hazlebeck D."/>
            <person name="Allen E.E."/>
        </authorList>
    </citation>
    <scope>NUCLEOTIDE SEQUENCE</scope>
    <source>
        <strain evidence="9">Hildebrandi</strain>
    </source>
</reference>
<evidence type="ECO:0000256" key="6">
    <source>
        <dbReference type="ARBA" id="ARBA00023033"/>
    </source>
</evidence>
<protein>
    <submittedName>
        <fullName evidence="9">Cytochrome P450</fullName>
    </submittedName>
</protein>
<gene>
    <name evidence="9" type="ORF">IV203_010498</name>
</gene>
<evidence type="ECO:0000256" key="4">
    <source>
        <dbReference type="ARBA" id="ARBA00023002"/>
    </source>
</evidence>
<dbReference type="GO" id="GO:0016705">
    <property type="term" value="F:oxidoreductase activity, acting on paired donors, with incorporation or reduction of molecular oxygen"/>
    <property type="evidence" value="ECO:0007669"/>
    <property type="project" value="InterPro"/>
</dbReference>
<evidence type="ECO:0000313" key="10">
    <source>
        <dbReference type="Proteomes" id="UP000693970"/>
    </source>
</evidence>
<dbReference type="PANTHER" id="PTHR24291:SF50">
    <property type="entry name" value="BIFUNCTIONAL ALBAFLAVENONE MONOOXYGENASE_TERPENE SYNTHASE"/>
    <property type="match status" value="1"/>
</dbReference>
<feature type="chain" id="PRO_5039955040" evidence="8">
    <location>
        <begin position="20"/>
        <end position="750"/>
    </location>
</feature>
<keyword evidence="5" id="KW-0408">Iron</keyword>
<evidence type="ECO:0000256" key="2">
    <source>
        <dbReference type="ARBA" id="ARBA00022617"/>
    </source>
</evidence>
<keyword evidence="4" id="KW-0560">Oxidoreductase</keyword>
<evidence type="ECO:0000256" key="7">
    <source>
        <dbReference type="SAM" id="MobiDB-lite"/>
    </source>
</evidence>
<keyword evidence="2" id="KW-0349">Heme</keyword>
<comment type="caution">
    <text evidence="9">The sequence shown here is derived from an EMBL/GenBank/DDBJ whole genome shotgun (WGS) entry which is preliminary data.</text>
</comment>
<organism evidence="9 10">
    <name type="scientific">Nitzschia inconspicua</name>
    <dbReference type="NCBI Taxonomy" id="303405"/>
    <lineage>
        <taxon>Eukaryota</taxon>
        <taxon>Sar</taxon>
        <taxon>Stramenopiles</taxon>
        <taxon>Ochrophyta</taxon>
        <taxon>Bacillariophyta</taxon>
        <taxon>Bacillariophyceae</taxon>
        <taxon>Bacillariophycidae</taxon>
        <taxon>Bacillariales</taxon>
        <taxon>Bacillariaceae</taxon>
        <taxon>Nitzschia</taxon>
    </lineage>
</organism>
<dbReference type="EMBL" id="JAGRRH010000018">
    <property type="protein sequence ID" value="KAG7351138.1"/>
    <property type="molecule type" value="Genomic_DNA"/>
</dbReference>
<keyword evidence="10" id="KW-1185">Reference proteome</keyword>
<dbReference type="GO" id="GO:0005506">
    <property type="term" value="F:iron ion binding"/>
    <property type="evidence" value="ECO:0007669"/>
    <property type="project" value="InterPro"/>
</dbReference>
<reference evidence="9" key="2">
    <citation type="submission" date="2021-04" db="EMBL/GenBank/DDBJ databases">
        <authorList>
            <person name="Podell S."/>
        </authorList>
    </citation>
    <scope>NUCLEOTIDE SEQUENCE</scope>
    <source>
        <strain evidence="9">Hildebrandi</strain>
    </source>
</reference>
<keyword evidence="3" id="KW-0479">Metal-binding</keyword>
<feature type="signal peptide" evidence="8">
    <location>
        <begin position="1"/>
        <end position="19"/>
    </location>
</feature>
<keyword evidence="6" id="KW-0503">Monooxygenase</keyword>
<dbReference type="GO" id="GO:0020037">
    <property type="term" value="F:heme binding"/>
    <property type="evidence" value="ECO:0007669"/>
    <property type="project" value="InterPro"/>
</dbReference>
<dbReference type="InterPro" id="IPR001128">
    <property type="entry name" value="Cyt_P450"/>
</dbReference>
<dbReference type="GO" id="GO:0004497">
    <property type="term" value="F:monooxygenase activity"/>
    <property type="evidence" value="ECO:0007669"/>
    <property type="project" value="UniProtKB-KW"/>
</dbReference>
<evidence type="ECO:0000313" key="9">
    <source>
        <dbReference type="EMBL" id="KAG7351138.1"/>
    </source>
</evidence>
<keyword evidence="8" id="KW-0732">Signal</keyword>
<feature type="region of interest" description="Disordered" evidence="7">
    <location>
        <begin position="712"/>
        <end position="750"/>
    </location>
</feature>
<evidence type="ECO:0000256" key="5">
    <source>
        <dbReference type="ARBA" id="ARBA00023004"/>
    </source>
</evidence>
<dbReference type="AlphaFoldDB" id="A0A9K3KXP5"/>
<evidence type="ECO:0000256" key="8">
    <source>
        <dbReference type="SAM" id="SignalP"/>
    </source>
</evidence>
<dbReference type="CDD" id="cd11046">
    <property type="entry name" value="CYP97"/>
    <property type="match status" value="1"/>
</dbReference>
<evidence type="ECO:0000256" key="1">
    <source>
        <dbReference type="ARBA" id="ARBA00010617"/>
    </source>
</evidence>
<dbReference type="InterPro" id="IPR050196">
    <property type="entry name" value="Cytochrome_P450_Monoox"/>
</dbReference>
<dbReference type="InterPro" id="IPR017972">
    <property type="entry name" value="Cyt_P450_CS"/>
</dbReference>
<dbReference type="PROSITE" id="PS00086">
    <property type="entry name" value="CYTOCHROME_P450"/>
    <property type="match status" value="1"/>
</dbReference>